<dbReference type="InterPro" id="IPR059000">
    <property type="entry name" value="ATPase_P-type_domA"/>
</dbReference>
<feature type="binding site" evidence="17">
    <location>
        <position position="607"/>
    </location>
    <ligand>
        <name>Mg(2+)</name>
        <dbReference type="ChEBI" id="CHEBI:18420"/>
    </ligand>
</feature>
<feature type="compositionally biased region" description="Polar residues" evidence="19">
    <location>
        <begin position="40"/>
        <end position="60"/>
    </location>
</feature>
<sequence>MASQSRGRASDDPFDANPFDDESDDGQPLTYSSGRPPPTNDDNLLHQYNINDSDTYNGRPSESYDDFVGGDRSTAHSAARGGPPPGPAPLGQPRPQFYSDTNRAYSQTSDLHNYQSHSEFGDLDDEPRDYYGSGGLDDASGAQYKHNAAHNRNSILSLGGGLMGRAKNMLGMAPAYSEMDMPLTEAGAHASKGPDAPDGARKDSRSKASTFKFGFGRGKYDYSGMGPRLIQLNNPPANAEHKFVDNHVSTTKYNFATFVPLFLFEQFSKYANLFFLFTAILQQIPNITPTNRYTTIVPLGIVLIVSAIKEAVEDNRRRASDTALNNSKAQVLRGSTFEPTRWIKVQVGDIVRVESEEPFPADIVLLASSEPEGLCYIETANLDGETNLKIKQAIPETAGLVSSSDLGRLGGKVRSEQPNSSLYTYEATLTMQAGGGEKELSLTPEQLLLRGATLRNTPWIHGVVVFTGHETKLMRNATGAPFKKTAVEHMVNLQILMLGAILITLSIVSAIGDLIIRLTKSDELTYLAYGQFNAAAQFFMDIFTYWVLFSNLVPISLFVTIEIVKYCHAILINSDLDMYYDKTDTPANCRTSSLVEELGQIEYIFSDKTGTLTCNQMDFRQCSIAGIQYADEVPEDRKAMGDDSVGIHDFNKLRSNLQDGHQSAPLIDQFLTLLSTCHTVIPERKSEKPGHIKYQAASPDEGALVDGAVLLGYQFVARKPRSVSIVVGGQEFEFELLAVCEFNSTRKRMSTIFRCPDGKIRCFTKGADTVILERLAPDGNPHVDATLLHLEEYAADGLRTLCLAMREVPEQEFREWYQIFNTAQTTVSGNRADELDKAAELIEHDFLLLGATAIEDKLQDGVPETIATLQTAGIKVWVLTGDRQETAINIGMSCRLISEDMTLLVVNEESSEATRNNLSKKLEAIASSEASSAETETLALVIDGRSLTYALEKDMEKMLLDLAVKCKAVICCRVSPLQKALVVKLVKRHLKSILLAIGDGANDVSMIQAAHVGVGIAGVEGLQAARSADVAIGQFRFLRKLLLVHGAWSYQRISKVILYSFYKNIALFMTQFWYSFQNAFSGEVIAESWTLSFYNVVFTVLPPFVLGIFDQFVSARLLDRYPQLYGLSQSGVFFKMHSFWSWVANGFYHSLLIYIFTVLFFWDDLQGLAGQPSGHWIWGTTVYTVALATVLGKAALTSNTWTKYHVLAIPGSMLLWYILLPVYATVAPLLNFSTEYHGVVPHLFPLPTFWAATLVIPFLCLIRDYAWKYAKRMYYPQSYHHVQEIQKYNVQDYRPRMEQFQKAIRKVRQVQRMRKLRGYAFSAGEESQSRVLEAYDTTRERGRYGELKTSNMPGAAR</sequence>
<feature type="binding site" evidence="16">
    <location>
        <position position="799"/>
    </location>
    <ligand>
        <name>ATP</name>
        <dbReference type="ChEBI" id="CHEBI:30616"/>
    </ligand>
</feature>
<dbReference type="FunFam" id="3.40.50.1000:FF:000010">
    <property type="entry name" value="Phospholipid-transporting ATPase"/>
    <property type="match status" value="1"/>
</dbReference>
<keyword evidence="24" id="KW-1185">Reference proteome</keyword>
<dbReference type="InterPro" id="IPR023214">
    <property type="entry name" value="HAD_sf"/>
</dbReference>
<evidence type="ECO:0000256" key="14">
    <source>
        <dbReference type="ARBA" id="ARBA00051303"/>
    </source>
</evidence>
<feature type="domain" description="P-type ATPase N-terminal" evidence="21">
    <location>
        <begin position="230"/>
        <end position="296"/>
    </location>
</feature>
<comment type="subcellular location">
    <subcellularLocation>
        <location evidence="2">Golgi apparatus</location>
        <location evidence="2">trans-Golgi network membrane</location>
        <topology evidence="2">Multi-pass membrane protein</topology>
    </subcellularLocation>
    <subcellularLocation>
        <location evidence="18">Membrane</location>
        <topology evidence="18">Multi-pass membrane protein</topology>
    </subcellularLocation>
</comment>
<dbReference type="SUPFAM" id="SSF81665">
    <property type="entry name" value="Calcium ATPase, transmembrane domain M"/>
    <property type="match status" value="1"/>
</dbReference>
<organism evidence="23 24">
    <name type="scientific">Carpinus fangiana</name>
    <dbReference type="NCBI Taxonomy" id="176857"/>
    <lineage>
        <taxon>Eukaryota</taxon>
        <taxon>Viridiplantae</taxon>
        <taxon>Streptophyta</taxon>
        <taxon>Embryophyta</taxon>
        <taxon>Tracheophyta</taxon>
        <taxon>Spermatophyta</taxon>
        <taxon>Magnoliopsida</taxon>
        <taxon>eudicotyledons</taxon>
        <taxon>Gunneridae</taxon>
        <taxon>Pentapetalae</taxon>
        <taxon>rosids</taxon>
        <taxon>fabids</taxon>
        <taxon>Fagales</taxon>
        <taxon>Betulaceae</taxon>
        <taxon>Carpinus</taxon>
    </lineage>
</organism>
<evidence type="ECO:0000256" key="7">
    <source>
        <dbReference type="ARBA" id="ARBA00022840"/>
    </source>
</evidence>
<dbReference type="EMBL" id="VIBQ01000014">
    <property type="protein sequence ID" value="KAB8349767.1"/>
    <property type="molecule type" value="Genomic_DNA"/>
</dbReference>
<dbReference type="Gene3D" id="2.70.150.10">
    <property type="entry name" value="Calcium-transporting ATPase, cytoplasmic transduction domain A"/>
    <property type="match status" value="1"/>
</dbReference>
<evidence type="ECO:0000256" key="8">
    <source>
        <dbReference type="ARBA" id="ARBA00022842"/>
    </source>
</evidence>
<comment type="caution">
    <text evidence="23">The sequence shown here is derived from an EMBL/GenBank/DDBJ whole genome shotgun (WGS) entry which is preliminary data.</text>
</comment>
<keyword evidence="11" id="KW-0333">Golgi apparatus</keyword>
<keyword evidence="5 17" id="KW-0479">Metal-binding</keyword>
<feature type="binding site" evidence="16">
    <location>
        <position position="1002"/>
    </location>
    <ligand>
        <name>ATP</name>
        <dbReference type="ChEBI" id="CHEBI:30616"/>
    </ligand>
</feature>
<dbReference type="SFLD" id="SFLDF00027">
    <property type="entry name" value="p-type_atpase"/>
    <property type="match status" value="1"/>
</dbReference>
<dbReference type="SUPFAM" id="SSF81660">
    <property type="entry name" value="Metal cation-transporting ATPase, ATP-binding domain N"/>
    <property type="match status" value="1"/>
</dbReference>
<dbReference type="InterPro" id="IPR006539">
    <property type="entry name" value="P-type_ATPase_IV"/>
</dbReference>
<feature type="region of interest" description="Disordered" evidence="19">
    <location>
        <begin position="186"/>
        <end position="205"/>
    </location>
</feature>
<dbReference type="InterPro" id="IPR001757">
    <property type="entry name" value="P_typ_ATPase"/>
</dbReference>
<dbReference type="FunFam" id="3.40.1110.10:FF:000047">
    <property type="entry name" value="Phospholipid-transporting ATPase"/>
    <property type="match status" value="1"/>
</dbReference>
<feature type="transmembrane region" description="Helical" evidence="18">
    <location>
        <begin position="1174"/>
        <end position="1192"/>
    </location>
</feature>
<accession>A0A5N6KWF1</accession>
<evidence type="ECO:0000256" key="4">
    <source>
        <dbReference type="ARBA" id="ARBA00022692"/>
    </source>
</evidence>
<evidence type="ECO:0000256" key="12">
    <source>
        <dbReference type="ARBA" id="ARBA00023136"/>
    </source>
</evidence>
<keyword evidence="7 16" id="KW-0067">ATP-binding</keyword>
<evidence type="ECO:0000256" key="3">
    <source>
        <dbReference type="ARBA" id="ARBA00008109"/>
    </source>
</evidence>
<dbReference type="GO" id="GO:0005802">
    <property type="term" value="C:trans-Golgi network"/>
    <property type="evidence" value="ECO:0007669"/>
    <property type="project" value="TreeGrafter"/>
</dbReference>
<dbReference type="InterPro" id="IPR032630">
    <property type="entry name" value="P_typ_ATPase_c"/>
</dbReference>
<keyword evidence="6 16" id="KW-0547">Nucleotide-binding</keyword>
<feature type="binding site" evidence="16">
    <location>
        <position position="608"/>
    </location>
    <ligand>
        <name>ATP</name>
        <dbReference type="ChEBI" id="CHEBI:30616"/>
    </ligand>
</feature>
<comment type="similarity">
    <text evidence="3 18">Belongs to the cation transport ATPase (P-type) (TC 3.A.3) family. Type IV subfamily.</text>
</comment>
<keyword evidence="4 18" id="KW-0812">Transmembrane</keyword>
<feature type="binding site" evidence="17">
    <location>
        <position position="609"/>
    </location>
    <ligand>
        <name>Mg(2+)</name>
        <dbReference type="ChEBI" id="CHEBI:18420"/>
    </ligand>
</feature>
<feature type="binding site" evidence="16">
    <location>
        <position position="609"/>
    </location>
    <ligand>
        <name>ATP</name>
        <dbReference type="ChEBI" id="CHEBI:30616"/>
    </ligand>
</feature>
<dbReference type="PROSITE" id="PS00154">
    <property type="entry name" value="ATPASE_E1_E2"/>
    <property type="match status" value="1"/>
</dbReference>
<dbReference type="NCBIfam" id="TIGR01652">
    <property type="entry name" value="ATPase-Plipid"/>
    <property type="match status" value="1"/>
</dbReference>
<dbReference type="Pfam" id="PF00122">
    <property type="entry name" value="E1-E2_ATPase"/>
    <property type="match status" value="1"/>
</dbReference>
<dbReference type="OrthoDB" id="377733at2759"/>
<feature type="binding site" evidence="16">
    <location>
        <position position="765"/>
    </location>
    <ligand>
        <name>ATP</name>
        <dbReference type="ChEBI" id="CHEBI:30616"/>
    </ligand>
</feature>
<evidence type="ECO:0000256" key="11">
    <source>
        <dbReference type="ARBA" id="ARBA00023034"/>
    </source>
</evidence>
<feature type="binding site" evidence="16">
    <location>
        <position position="607"/>
    </location>
    <ligand>
        <name>ATP</name>
        <dbReference type="ChEBI" id="CHEBI:30616"/>
    </ligand>
</feature>
<dbReference type="CDD" id="cd02073">
    <property type="entry name" value="P-type_ATPase_APLT_Dnf-like"/>
    <property type="match status" value="1"/>
</dbReference>
<dbReference type="FunFam" id="2.70.150.10:FF:000026">
    <property type="entry name" value="Phospholipid-transporting ATPase"/>
    <property type="match status" value="1"/>
</dbReference>
<feature type="domain" description="P-type ATPase A" evidence="20">
    <location>
        <begin position="324"/>
        <end position="392"/>
    </location>
</feature>
<keyword evidence="8 17" id="KW-0460">Magnesium</keyword>
<dbReference type="GO" id="GO:0005886">
    <property type="term" value="C:plasma membrane"/>
    <property type="evidence" value="ECO:0007669"/>
    <property type="project" value="TreeGrafter"/>
</dbReference>
<comment type="cofactor">
    <cofactor evidence="1 17">
        <name>Mg(2+)</name>
        <dbReference type="ChEBI" id="CHEBI:18420"/>
    </cofactor>
</comment>
<feature type="binding site" evidence="16">
    <location>
        <position position="881"/>
    </location>
    <ligand>
        <name>ATP</name>
        <dbReference type="ChEBI" id="CHEBI:30616"/>
    </ligand>
</feature>
<dbReference type="InterPro" id="IPR023298">
    <property type="entry name" value="ATPase_P-typ_TM_dom_sf"/>
</dbReference>
<dbReference type="InterPro" id="IPR036412">
    <property type="entry name" value="HAD-like_sf"/>
</dbReference>
<dbReference type="Pfam" id="PF13246">
    <property type="entry name" value="Cation_ATPase"/>
    <property type="match status" value="1"/>
</dbReference>
<dbReference type="PANTHER" id="PTHR24092">
    <property type="entry name" value="PROBABLE PHOSPHOLIPID-TRANSPORTING ATPASE"/>
    <property type="match status" value="1"/>
</dbReference>
<dbReference type="SUPFAM" id="SSF81653">
    <property type="entry name" value="Calcium ATPase, transduction domain A"/>
    <property type="match status" value="1"/>
</dbReference>
<feature type="compositionally biased region" description="Acidic residues" evidence="19">
    <location>
        <begin position="12"/>
        <end position="25"/>
    </location>
</feature>
<feature type="transmembrane region" description="Helical" evidence="18">
    <location>
        <begin position="1244"/>
        <end position="1262"/>
    </location>
</feature>
<feature type="binding site" evidence="16">
    <location>
        <position position="882"/>
    </location>
    <ligand>
        <name>ATP</name>
        <dbReference type="ChEBI" id="CHEBI:30616"/>
    </ligand>
</feature>
<feature type="transmembrane region" description="Helical" evidence="18">
    <location>
        <begin position="1204"/>
        <end position="1224"/>
    </location>
</feature>
<dbReference type="GO" id="GO:0045332">
    <property type="term" value="P:phospholipid translocation"/>
    <property type="evidence" value="ECO:0007669"/>
    <property type="project" value="TreeGrafter"/>
</dbReference>
<dbReference type="PANTHER" id="PTHR24092:SF150">
    <property type="entry name" value="PHOSPHOLIPID-TRANSPORTING ATPASE"/>
    <property type="match status" value="1"/>
</dbReference>
<dbReference type="InterPro" id="IPR044492">
    <property type="entry name" value="P_typ_ATPase_HD_dom"/>
</dbReference>
<evidence type="ECO:0000256" key="13">
    <source>
        <dbReference type="ARBA" id="ARBA00034036"/>
    </source>
</evidence>
<dbReference type="InterPro" id="IPR008250">
    <property type="entry name" value="ATPase_P-typ_transduc_dom_A_sf"/>
</dbReference>
<feature type="binding site" evidence="16">
    <location>
        <position position="973"/>
    </location>
    <ligand>
        <name>ATP</name>
        <dbReference type="ChEBI" id="CHEBI:30616"/>
    </ligand>
</feature>
<dbReference type="Pfam" id="PF16209">
    <property type="entry name" value="PhoLip_ATPase_N"/>
    <property type="match status" value="1"/>
</dbReference>
<evidence type="ECO:0000256" key="19">
    <source>
        <dbReference type="SAM" id="MobiDB-lite"/>
    </source>
</evidence>
<evidence type="ECO:0000256" key="15">
    <source>
        <dbReference type="PIRSR" id="PIRSR606539-1"/>
    </source>
</evidence>
<dbReference type="SFLD" id="SFLDG00002">
    <property type="entry name" value="C1.7:_P-type_atpase_like"/>
    <property type="match status" value="1"/>
</dbReference>
<evidence type="ECO:0000256" key="18">
    <source>
        <dbReference type="RuleBase" id="RU362033"/>
    </source>
</evidence>
<dbReference type="GO" id="GO:0006892">
    <property type="term" value="P:post-Golgi vesicle-mediated transport"/>
    <property type="evidence" value="ECO:0007669"/>
    <property type="project" value="TreeGrafter"/>
</dbReference>
<evidence type="ECO:0000313" key="23">
    <source>
        <dbReference type="EMBL" id="KAB8349767.1"/>
    </source>
</evidence>
<evidence type="ECO:0000256" key="17">
    <source>
        <dbReference type="PIRSR" id="PIRSR606539-3"/>
    </source>
</evidence>
<evidence type="ECO:0000313" key="24">
    <source>
        <dbReference type="Proteomes" id="UP000327013"/>
    </source>
</evidence>
<dbReference type="GO" id="GO:0090556">
    <property type="term" value="F:phosphatidylserine floppase activity"/>
    <property type="evidence" value="ECO:0007669"/>
    <property type="project" value="RHEA"/>
</dbReference>
<feature type="binding site" evidence="17">
    <location>
        <position position="1003"/>
    </location>
    <ligand>
        <name>Mg(2+)</name>
        <dbReference type="ChEBI" id="CHEBI:18420"/>
    </ligand>
</feature>
<evidence type="ECO:0000256" key="9">
    <source>
        <dbReference type="ARBA" id="ARBA00022967"/>
    </source>
</evidence>
<feature type="active site" description="4-aspartylphosphate intermediate" evidence="15">
    <location>
        <position position="607"/>
    </location>
</feature>
<evidence type="ECO:0000256" key="1">
    <source>
        <dbReference type="ARBA" id="ARBA00001946"/>
    </source>
</evidence>
<dbReference type="GO" id="GO:0016887">
    <property type="term" value="F:ATP hydrolysis activity"/>
    <property type="evidence" value="ECO:0007669"/>
    <property type="project" value="InterPro"/>
</dbReference>
<name>A0A5N6KWF1_9ROSI</name>
<dbReference type="PRINTS" id="PR00119">
    <property type="entry name" value="CATATPASE"/>
</dbReference>
<evidence type="ECO:0000259" key="21">
    <source>
        <dbReference type="Pfam" id="PF16209"/>
    </source>
</evidence>
<protein>
    <recommendedName>
        <fullName evidence="18">Phospholipid-transporting ATPase</fullName>
        <ecNumber evidence="18">7.6.2.1</ecNumber>
    </recommendedName>
</protein>
<dbReference type="InterPro" id="IPR023299">
    <property type="entry name" value="ATPase_P-typ_cyto_dom_N"/>
</dbReference>
<feature type="binding site" evidence="16">
    <location>
        <position position="701"/>
    </location>
    <ligand>
        <name>ATP</name>
        <dbReference type="ChEBI" id="CHEBI:30616"/>
    </ligand>
</feature>
<dbReference type="Gene3D" id="3.40.1110.10">
    <property type="entry name" value="Calcium-transporting ATPase, cytoplasmic domain N"/>
    <property type="match status" value="1"/>
</dbReference>
<dbReference type="GO" id="GO:0005524">
    <property type="term" value="F:ATP binding"/>
    <property type="evidence" value="ECO:0007669"/>
    <property type="project" value="UniProtKB-UniRule"/>
</dbReference>
<proteinExistence type="inferred from homology"/>
<feature type="binding site" evidence="17">
    <location>
        <position position="999"/>
    </location>
    <ligand>
        <name>Mg(2+)</name>
        <dbReference type="ChEBI" id="CHEBI:18420"/>
    </ligand>
</feature>
<feature type="transmembrane region" description="Helical" evidence="18">
    <location>
        <begin position="495"/>
        <end position="516"/>
    </location>
</feature>
<dbReference type="InterPro" id="IPR032631">
    <property type="entry name" value="P-type_ATPase_N"/>
</dbReference>
<dbReference type="GO" id="GO:0000287">
    <property type="term" value="F:magnesium ion binding"/>
    <property type="evidence" value="ECO:0007669"/>
    <property type="project" value="UniProtKB-UniRule"/>
</dbReference>
<dbReference type="SUPFAM" id="SSF56784">
    <property type="entry name" value="HAD-like"/>
    <property type="match status" value="1"/>
</dbReference>
<feature type="domain" description="P-type ATPase C-terminal" evidence="22">
    <location>
        <begin position="1025"/>
        <end position="1277"/>
    </location>
</feature>
<evidence type="ECO:0000256" key="10">
    <source>
        <dbReference type="ARBA" id="ARBA00022989"/>
    </source>
</evidence>
<evidence type="ECO:0000256" key="6">
    <source>
        <dbReference type="ARBA" id="ARBA00022741"/>
    </source>
</evidence>
<evidence type="ECO:0000259" key="22">
    <source>
        <dbReference type="Pfam" id="PF16212"/>
    </source>
</evidence>
<keyword evidence="12 18" id="KW-0472">Membrane</keyword>
<feature type="binding site" evidence="16">
    <location>
        <position position="1003"/>
    </location>
    <ligand>
        <name>ATP</name>
        <dbReference type="ChEBI" id="CHEBI:30616"/>
    </ligand>
</feature>
<dbReference type="GO" id="GO:0032456">
    <property type="term" value="P:endocytic recycling"/>
    <property type="evidence" value="ECO:0007669"/>
    <property type="project" value="TreeGrafter"/>
</dbReference>
<dbReference type="Pfam" id="PF16212">
    <property type="entry name" value="PhoLip_ATPase_C"/>
    <property type="match status" value="1"/>
</dbReference>
<feature type="region of interest" description="Disordered" evidence="19">
    <location>
        <begin position="1"/>
        <end position="100"/>
    </location>
</feature>
<feature type="transmembrane region" description="Helical" evidence="18">
    <location>
        <begin position="1096"/>
        <end position="1118"/>
    </location>
</feature>
<evidence type="ECO:0000256" key="5">
    <source>
        <dbReference type="ARBA" id="ARBA00022723"/>
    </source>
</evidence>
<dbReference type="NCBIfam" id="TIGR01494">
    <property type="entry name" value="ATPase_P-type"/>
    <property type="match status" value="2"/>
</dbReference>
<keyword evidence="10 18" id="KW-1133">Transmembrane helix</keyword>
<dbReference type="Gene3D" id="3.40.50.1000">
    <property type="entry name" value="HAD superfamily/HAD-like"/>
    <property type="match status" value="1"/>
</dbReference>
<feature type="binding site" evidence="16">
    <location>
        <position position="742"/>
    </location>
    <ligand>
        <name>ATP</name>
        <dbReference type="ChEBI" id="CHEBI:30616"/>
    </ligand>
</feature>
<feature type="binding site" evidence="16">
    <location>
        <position position="979"/>
    </location>
    <ligand>
        <name>ATP</name>
        <dbReference type="ChEBI" id="CHEBI:30616"/>
    </ligand>
</feature>
<comment type="catalytic activity">
    <reaction evidence="14">
        <text>a 1,2-diacyl-sn-glycero-3-phospho-L-serine(out) + ATP + H2O = a 1,2-diacyl-sn-glycero-3-phospho-L-serine(in) + ADP + phosphate + H(+)</text>
        <dbReference type="Rhea" id="RHEA:38567"/>
        <dbReference type="ChEBI" id="CHEBI:15377"/>
        <dbReference type="ChEBI" id="CHEBI:15378"/>
        <dbReference type="ChEBI" id="CHEBI:30616"/>
        <dbReference type="ChEBI" id="CHEBI:43474"/>
        <dbReference type="ChEBI" id="CHEBI:57262"/>
        <dbReference type="ChEBI" id="CHEBI:456216"/>
    </reaction>
    <physiologicalReaction direction="left-to-right" evidence="14">
        <dbReference type="Rhea" id="RHEA:38568"/>
    </physiologicalReaction>
</comment>
<keyword evidence="9 18" id="KW-1278">Translocase</keyword>
<evidence type="ECO:0000259" key="20">
    <source>
        <dbReference type="Pfam" id="PF00122"/>
    </source>
</evidence>
<feature type="region of interest" description="Disordered" evidence="19">
    <location>
        <begin position="115"/>
        <end position="137"/>
    </location>
</feature>
<reference evidence="23 24" key="1">
    <citation type="submission" date="2019-06" db="EMBL/GenBank/DDBJ databases">
        <title>A chromosomal-level reference genome of Carpinus fangiana (Coryloideae, Betulaceae).</title>
        <authorList>
            <person name="Yang X."/>
            <person name="Wang Z."/>
            <person name="Zhang L."/>
            <person name="Hao G."/>
            <person name="Liu J."/>
            <person name="Yang Y."/>
        </authorList>
    </citation>
    <scope>NUCLEOTIDE SEQUENCE [LARGE SCALE GENOMIC DNA]</scope>
    <source>
        <strain evidence="23">Cfa_2016G</strain>
        <tissue evidence="23">Leaf</tissue>
    </source>
</reference>
<evidence type="ECO:0000256" key="2">
    <source>
        <dbReference type="ARBA" id="ARBA00004166"/>
    </source>
</evidence>
<dbReference type="SFLD" id="SFLDS00003">
    <property type="entry name" value="Haloacid_Dehalogenase"/>
    <property type="match status" value="1"/>
</dbReference>
<dbReference type="Proteomes" id="UP000327013">
    <property type="component" value="Unassembled WGS sequence"/>
</dbReference>
<dbReference type="EC" id="7.6.2.1" evidence="18"/>
<evidence type="ECO:0000256" key="16">
    <source>
        <dbReference type="PIRSR" id="PIRSR606539-2"/>
    </source>
</evidence>
<gene>
    <name evidence="23" type="ORF">FH972_023781</name>
</gene>
<feature type="transmembrane region" description="Helical" evidence="18">
    <location>
        <begin position="1139"/>
        <end position="1162"/>
    </location>
</feature>
<feature type="binding site" evidence="16">
    <location>
        <position position="880"/>
    </location>
    <ligand>
        <name>ATP</name>
        <dbReference type="ChEBI" id="CHEBI:30616"/>
    </ligand>
</feature>
<dbReference type="InterPro" id="IPR018303">
    <property type="entry name" value="ATPase_P-typ_P_site"/>
</dbReference>
<comment type="catalytic activity">
    <reaction evidence="13 18">
        <text>ATP + H2O + phospholipidSide 1 = ADP + phosphate + phospholipidSide 2.</text>
        <dbReference type="EC" id="7.6.2.1"/>
    </reaction>
</comment>
<feature type="compositionally biased region" description="Pro residues" evidence="19">
    <location>
        <begin position="82"/>
        <end position="92"/>
    </location>
</feature>